<dbReference type="InterPro" id="IPR022742">
    <property type="entry name" value="Hydrolase_4"/>
</dbReference>
<dbReference type="GO" id="GO:0016787">
    <property type="term" value="F:hydrolase activity"/>
    <property type="evidence" value="ECO:0007669"/>
    <property type="project" value="UniProtKB-KW"/>
</dbReference>
<organism evidence="2 3">
    <name type="scientific">Actinomadura meridiana</name>
    <dbReference type="NCBI Taxonomy" id="559626"/>
    <lineage>
        <taxon>Bacteria</taxon>
        <taxon>Bacillati</taxon>
        <taxon>Actinomycetota</taxon>
        <taxon>Actinomycetes</taxon>
        <taxon>Streptosporangiales</taxon>
        <taxon>Thermomonosporaceae</taxon>
        <taxon>Actinomadura</taxon>
    </lineage>
</organism>
<dbReference type="PANTHER" id="PTHR43265">
    <property type="entry name" value="ESTERASE ESTD"/>
    <property type="match status" value="1"/>
</dbReference>
<evidence type="ECO:0000313" key="3">
    <source>
        <dbReference type="Proteomes" id="UP001501710"/>
    </source>
</evidence>
<accession>A0ABP8CQT8</accession>
<keyword evidence="2" id="KW-0378">Hydrolase</keyword>
<keyword evidence="3" id="KW-1185">Reference proteome</keyword>
<dbReference type="InterPro" id="IPR029058">
    <property type="entry name" value="AB_hydrolase_fold"/>
</dbReference>
<dbReference type="Pfam" id="PF12146">
    <property type="entry name" value="Hydrolase_4"/>
    <property type="match status" value="1"/>
</dbReference>
<feature type="domain" description="Serine aminopeptidase S33" evidence="1">
    <location>
        <begin position="31"/>
        <end position="144"/>
    </location>
</feature>
<proteinExistence type="predicted"/>
<dbReference type="Proteomes" id="UP001501710">
    <property type="component" value="Unassembled WGS sequence"/>
</dbReference>
<name>A0ABP8CQT8_9ACTN</name>
<dbReference type="PANTHER" id="PTHR43265:SF1">
    <property type="entry name" value="ESTERASE ESTD"/>
    <property type="match status" value="1"/>
</dbReference>
<gene>
    <name evidence="2" type="ORF">GCM10022254_74840</name>
</gene>
<sequence>MTEHATTITFRSLDGLRLAGTLVKPDGARGAATVLVHGGGVTREEGGFFARLASGLATAGLPSLRFDLRAHGQSEGEMQTLTLSGVVNDIRAAVEEAQKVNDTESVNVLAASFSGGLAAFFAARHPAMVNRLVLINPLLHHKRRLIDEKPYWHDDHLDDDAAEQLATQGYLAHSPTFKLGRPLLNELFYLRPYDALGEVTAPTLILHGTADTFIPIDSSRDAVGRFGGEAQLIEIEGAQHGIAVHDDPRYLDPQTQSWQAESITTIADWLRAAPGL</sequence>
<protein>
    <submittedName>
        <fullName evidence="2">Alpha/beta fold hydrolase</fullName>
    </submittedName>
</protein>
<dbReference type="InterPro" id="IPR053145">
    <property type="entry name" value="AB_hydrolase_Est10"/>
</dbReference>
<reference evidence="3" key="1">
    <citation type="journal article" date="2019" name="Int. J. Syst. Evol. Microbiol.">
        <title>The Global Catalogue of Microorganisms (GCM) 10K type strain sequencing project: providing services to taxonomists for standard genome sequencing and annotation.</title>
        <authorList>
            <consortium name="The Broad Institute Genomics Platform"/>
            <consortium name="The Broad Institute Genome Sequencing Center for Infectious Disease"/>
            <person name="Wu L."/>
            <person name="Ma J."/>
        </authorList>
    </citation>
    <scope>NUCLEOTIDE SEQUENCE [LARGE SCALE GENOMIC DNA]</scope>
    <source>
        <strain evidence="3">JCM 17440</strain>
    </source>
</reference>
<dbReference type="EMBL" id="BAABAS010000031">
    <property type="protein sequence ID" value="GAA4242309.1"/>
    <property type="molecule type" value="Genomic_DNA"/>
</dbReference>
<dbReference type="RefSeq" id="WP_344907727.1">
    <property type="nucleotide sequence ID" value="NZ_BAABAS010000031.1"/>
</dbReference>
<dbReference type="Gene3D" id="3.40.50.1820">
    <property type="entry name" value="alpha/beta hydrolase"/>
    <property type="match status" value="1"/>
</dbReference>
<comment type="caution">
    <text evidence="2">The sequence shown here is derived from an EMBL/GenBank/DDBJ whole genome shotgun (WGS) entry which is preliminary data.</text>
</comment>
<evidence type="ECO:0000313" key="2">
    <source>
        <dbReference type="EMBL" id="GAA4242309.1"/>
    </source>
</evidence>
<dbReference type="SUPFAM" id="SSF53474">
    <property type="entry name" value="alpha/beta-Hydrolases"/>
    <property type="match status" value="1"/>
</dbReference>
<evidence type="ECO:0000259" key="1">
    <source>
        <dbReference type="Pfam" id="PF12146"/>
    </source>
</evidence>